<protein>
    <submittedName>
        <fullName evidence="3">Protein phosphatase</fullName>
    </submittedName>
</protein>
<dbReference type="Proteomes" id="UP000230935">
    <property type="component" value="Unassembled WGS sequence"/>
</dbReference>
<dbReference type="SMART" id="SM00195">
    <property type="entry name" value="DSPc"/>
    <property type="match status" value="1"/>
</dbReference>
<dbReference type="PANTHER" id="PTHR47216">
    <property type="match status" value="1"/>
</dbReference>
<feature type="domain" description="Tyrosine-protein phosphatase" evidence="1">
    <location>
        <begin position="10"/>
        <end position="150"/>
    </location>
</feature>
<evidence type="ECO:0000259" key="1">
    <source>
        <dbReference type="PROSITE" id="PS50054"/>
    </source>
</evidence>
<dbReference type="PROSITE" id="PS50056">
    <property type="entry name" value="TYR_PHOSPHATASE_2"/>
    <property type="match status" value="1"/>
</dbReference>
<dbReference type="PANTHER" id="PTHR47216:SF4">
    <property type="entry name" value="OS01G0859400 PROTEIN"/>
    <property type="match status" value="1"/>
</dbReference>
<evidence type="ECO:0000259" key="2">
    <source>
        <dbReference type="PROSITE" id="PS50056"/>
    </source>
</evidence>
<dbReference type="Gene3D" id="3.90.190.10">
    <property type="entry name" value="Protein tyrosine phosphatase superfamily"/>
    <property type="match status" value="1"/>
</dbReference>
<evidence type="ECO:0000313" key="3">
    <source>
        <dbReference type="EMBL" id="PIS05343.1"/>
    </source>
</evidence>
<organism evidence="3 4">
    <name type="scientific">Candidatus Buchananbacteria bacterium CG10_big_fil_rev_8_21_14_0_10_42_9</name>
    <dbReference type="NCBI Taxonomy" id="1974526"/>
    <lineage>
        <taxon>Bacteria</taxon>
        <taxon>Candidatus Buchananiibacteriota</taxon>
    </lineage>
</organism>
<reference evidence="4" key="1">
    <citation type="submission" date="2017-09" db="EMBL/GenBank/DDBJ databases">
        <title>Depth-based differentiation of microbial function through sediment-hosted aquifers and enrichment of novel symbionts in the deep terrestrial subsurface.</title>
        <authorList>
            <person name="Probst A.J."/>
            <person name="Ladd B."/>
            <person name="Jarett J.K."/>
            <person name="Geller-Mcgrath D.E."/>
            <person name="Sieber C.M.K."/>
            <person name="Emerson J.B."/>
            <person name="Anantharaman K."/>
            <person name="Thomas B.C."/>
            <person name="Malmstrom R."/>
            <person name="Stieglmeier M."/>
            <person name="Klingl A."/>
            <person name="Woyke T."/>
            <person name="Ryan C.M."/>
            <person name="Banfield J.F."/>
        </authorList>
    </citation>
    <scope>NUCLEOTIDE SEQUENCE [LARGE SCALE GENOMIC DNA]</scope>
</reference>
<dbReference type="SUPFAM" id="SSF52799">
    <property type="entry name" value="(Phosphotyrosine protein) phosphatases II"/>
    <property type="match status" value="1"/>
</dbReference>
<dbReference type="EMBL" id="PEZZ01000009">
    <property type="protein sequence ID" value="PIS05343.1"/>
    <property type="molecule type" value="Genomic_DNA"/>
</dbReference>
<dbReference type="PROSITE" id="PS50054">
    <property type="entry name" value="TYR_PHOSPHATASE_DUAL"/>
    <property type="match status" value="1"/>
</dbReference>
<dbReference type="Pfam" id="PF22785">
    <property type="entry name" value="Tc-R-P"/>
    <property type="match status" value="1"/>
</dbReference>
<dbReference type="FunFam" id="3.90.190.10:FF:000157">
    <property type="entry name" value="Protein-tyrosine phosphatase"/>
    <property type="match status" value="1"/>
</dbReference>
<accession>A0A2H0W1V8</accession>
<name>A0A2H0W1V8_9BACT</name>
<evidence type="ECO:0000313" key="4">
    <source>
        <dbReference type="Proteomes" id="UP000230935"/>
    </source>
</evidence>
<gene>
    <name evidence="3" type="ORF">COT81_01675</name>
</gene>
<dbReference type="InterPro" id="IPR020422">
    <property type="entry name" value="TYR_PHOSPHATASE_DUAL_dom"/>
</dbReference>
<proteinExistence type="predicted"/>
<dbReference type="InterPro" id="IPR029021">
    <property type="entry name" value="Prot-tyrosine_phosphatase-like"/>
</dbReference>
<dbReference type="InterPro" id="IPR000387">
    <property type="entry name" value="Tyr_Pase_dom"/>
</dbReference>
<comment type="caution">
    <text evidence="3">The sequence shown here is derived from an EMBL/GenBank/DDBJ whole genome shotgun (WGS) entry which is preliminary data.</text>
</comment>
<feature type="domain" description="Tyrosine specific protein phosphatases" evidence="2">
    <location>
        <begin position="77"/>
        <end position="141"/>
    </location>
</feature>
<dbReference type="AlphaFoldDB" id="A0A2H0W1V8"/>
<sequence length="150" mass="16991">MFGKKHVMMNYNKIADYLYVGSNFCCQMDFDKMLIQKEGIAADVSIEDERVDAPFGLKFFLWLPTKDNTAPTFDQLKAGANFIKEMIDQKKPVYIHCKNGHGRAPTMAAAYLIMAGMGVDEAIALLKKQRPEVHPVAEQIEALRKFSQNK</sequence>